<evidence type="ECO:0000256" key="6">
    <source>
        <dbReference type="SAM" id="Coils"/>
    </source>
</evidence>
<dbReference type="SUPFAM" id="SSF52540">
    <property type="entry name" value="P-loop containing nucleoside triphosphate hydrolases"/>
    <property type="match status" value="2"/>
</dbReference>
<evidence type="ECO:0000259" key="8">
    <source>
        <dbReference type="Pfam" id="PF00350"/>
    </source>
</evidence>
<evidence type="ECO:0000313" key="9">
    <source>
        <dbReference type="EMBL" id="THF76014.1"/>
    </source>
</evidence>
<dbReference type="InterPro" id="IPR045063">
    <property type="entry name" value="Dynamin_N"/>
</dbReference>
<keyword evidence="5" id="KW-0472">Membrane</keyword>
<sequence>MTAAVKTDQSIQVLIKLHKILKTEDVENANKLVELVNKLYNDKLYIAFAGHFSAGKSSMINKLLDEQVLPTSPIPTSANLVLLEKGKEQVTLYSNSKESIELSGNYSIEQIKEYCKQGDEIERVHIKKPYHHLSDNVLIMDTPGIDSTDAAHKLSTESMLHIADVIFYVTDYNHVQSEENLSFVKEMKEKDKMIFLIVNQIDKHVESEVPFTTFKNQIESSFANIGLHEQDIFYTTLMNDNHEHNQLKEIKEIIRVFVENKEDYLEKNVMASVHQLINEHLEKYQEQLDLADIDKKVIQTSLENCMIKKNEMNGRYAEELNKIKEISTEIDDRVTSILKSSNIIPYETREKAAAFIEAIDPTFKVGFLFSKSKTIQELEKRKKELFEDLKKNVETQITWHFTPLFKEFIKKYDIHDQSFLQQVQAFNIRLSEQIVDEAIKPGASYNNQYILTYSTDVSDLIKRHSKNAVMTLFNHFIKLIEIDRQEIFDQFTLDLKKCEEELQHFKGIEEKIDHFLTYKQKIQMTISQPSEDYTNSNQWIKENELYKHRIQHTLSLSNNAQVEEKKTRKQNTNQPSKNMDNKDQFIVETQQMIKRLKNIRGFKQFTDSLEKRVDSYQNRSFTVALFGAFSAGKSSFANALIGERLLPSSPTPTTATINKIAPPTEKKKHGLVEVMLKTEEDLLKEVFESIPSLSNHLDSLQKIIDSIKELALVGKEQTELDNIKKYKIALEDYQRLTENGLVITSSKDSFKDFVAKEEKACLVKEVIVYFDCQITKAGITLVDTPGADSLHKRHTDVAFQYIKSADAILYVTYYNHPFSKGDREFLRQLGRVKDSFTLDKMFFIINAIDLAKDEQEVELVKEYIREQLLQQEIRNIRLFGVSSLNIQSNQLENEKDYEKFKEQFNYFITQELTNTTIISINEDLKRANERLLSLIHAAEQDEAEKEKIKQKLLEEKQNVNNELSALSNSHMTKNVKQEIEELIFYVKQRLFLRFNDFFKESFHPGMFTQNTNIQQTLLTCLNELIRTIEFELIQELQATTLRIENYIRKALEDEFLRISQLIKKHSQSVTLTKNEVDEILTPHISVEFSSEVLANLKPSLKIFKNTKSFFEKNEKKIMSEDLLVRFDVPVSLTLERYVHDFIHYYEDILNLHHSTLIEAIQNQTDEGFEALLDISSEDTKDLVEEQARLKNVINLLNV</sequence>
<evidence type="ECO:0000256" key="4">
    <source>
        <dbReference type="ARBA" id="ARBA00023134"/>
    </source>
</evidence>
<comment type="caution">
    <text evidence="9">The sequence shown here is derived from an EMBL/GenBank/DDBJ whole genome shotgun (WGS) entry which is preliminary data.</text>
</comment>
<feature type="coiled-coil region" evidence="6">
    <location>
        <begin position="921"/>
        <end position="969"/>
    </location>
</feature>
<evidence type="ECO:0000256" key="2">
    <source>
        <dbReference type="ARBA" id="ARBA00022741"/>
    </source>
</evidence>
<dbReference type="InterPro" id="IPR027094">
    <property type="entry name" value="Mitofusin_fam"/>
</dbReference>
<keyword evidence="6" id="KW-0175">Coiled coil</keyword>
<dbReference type="Pfam" id="PF00350">
    <property type="entry name" value="Dynamin_N"/>
    <property type="match status" value="2"/>
</dbReference>
<feature type="region of interest" description="Disordered" evidence="7">
    <location>
        <begin position="560"/>
        <end position="580"/>
    </location>
</feature>
<dbReference type="EMBL" id="SSNT01000023">
    <property type="protein sequence ID" value="THF76014.1"/>
    <property type="molecule type" value="Genomic_DNA"/>
</dbReference>
<keyword evidence="2" id="KW-0547">Nucleotide-binding</keyword>
<dbReference type="GO" id="GO:0005525">
    <property type="term" value="F:GTP binding"/>
    <property type="evidence" value="ECO:0007669"/>
    <property type="project" value="UniProtKB-KW"/>
</dbReference>
<evidence type="ECO:0000256" key="7">
    <source>
        <dbReference type="SAM" id="MobiDB-lite"/>
    </source>
</evidence>
<feature type="domain" description="Dynamin N-terminal" evidence="8">
    <location>
        <begin position="46"/>
        <end position="200"/>
    </location>
</feature>
<name>A0A4S4BMI7_9BACI</name>
<dbReference type="OrthoDB" id="5477114at2"/>
<evidence type="ECO:0000256" key="3">
    <source>
        <dbReference type="ARBA" id="ARBA00022801"/>
    </source>
</evidence>
<feature type="domain" description="Dynamin N-terminal" evidence="8">
    <location>
        <begin position="623"/>
        <end position="846"/>
    </location>
</feature>
<dbReference type="PANTHER" id="PTHR10465">
    <property type="entry name" value="TRANSMEMBRANE GTPASE FZO1"/>
    <property type="match status" value="1"/>
</dbReference>
<dbReference type="GO" id="GO:0016020">
    <property type="term" value="C:membrane"/>
    <property type="evidence" value="ECO:0007669"/>
    <property type="project" value="UniProtKB-SubCell"/>
</dbReference>
<dbReference type="CDD" id="cd09912">
    <property type="entry name" value="DLP_2"/>
    <property type="match status" value="2"/>
</dbReference>
<dbReference type="Proteomes" id="UP000310334">
    <property type="component" value="Unassembled WGS sequence"/>
</dbReference>
<organism evidence="9 10">
    <name type="scientific">Metabacillus sediminilitoris</name>
    <dbReference type="NCBI Taxonomy" id="2567941"/>
    <lineage>
        <taxon>Bacteria</taxon>
        <taxon>Bacillati</taxon>
        <taxon>Bacillota</taxon>
        <taxon>Bacilli</taxon>
        <taxon>Bacillales</taxon>
        <taxon>Bacillaceae</taxon>
        <taxon>Metabacillus</taxon>
    </lineage>
</organism>
<proteinExistence type="predicted"/>
<gene>
    <name evidence="9" type="ORF">E6W99_22665</name>
</gene>
<keyword evidence="3" id="KW-0378">Hydrolase</keyword>
<dbReference type="PANTHER" id="PTHR10465:SF0">
    <property type="entry name" value="SARCALUMENIN"/>
    <property type="match status" value="1"/>
</dbReference>
<dbReference type="Gene3D" id="3.40.50.300">
    <property type="entry name" value="P-loop containing nucleotide triphosphate hydrolases"/>
    <property type="match status" value="3"/>
</dbReference>
<evidence type="ECO:0000313" key="10">
    <source>
        <dbReference type="Proteomes" id="UP000310334"/>
    </source>
</evidence>
<reference evidence="9 10" key="1">
    <citation type="submission" date="2019-04" db="EMBL/GenBank/DDBJ databases">
        <title>Bacillus sediminilitoris sp. nov., isolated from a tidal flat sediment on the East China Sea.</title>
        <authorList>
            <person name="Wei Y."/>
            <person name="Mao H."/>
            <person name="Fang J."/>
        </authorList>
    </citation>
    <scope>NUCLEOTIDE SEQUENCE [LARGE SCALE GENOMIC DNA]</scope>
    <source>
        <strain evidence="9 10">DSL-17</strain>
    </source>
</reference>
<protein>
    <recommendedName>
        <fullName evidence="8">Dynamin N-terminal domain-containing protein</fullName>
    </recommendedName>
</protein>
<accession>A0A4S4BMI7</accession>
<dbReference type="InterPro" id="IPR027417">
    <property type="entry name" value="P-loop_NTPase"/>
</dbReference>
<dbReference type="GO" id="GO:0003924">
    <property type="term" value="F:GTPase activity"/>
    <property type="evidence" value="ECO:0007669"/>
    <property type="project" value="InterPro"/>
</dbReference>
<dbReference type="RefSeq" id="WP_136358116.1">
    <property type="nucleotide sequence ID" value="NZ_CP046266.1"/>
</dbReference>
<evidence type="ECO:0000256" key="1">
    <source>
        <dbReference type="ARBA" id="ARBA00004370"/>
    </source>
</evidence>
<keyword evidence="4" id="KW-0342">GTP-binding</keyword>
<evidence type="ECO:0000256" key="5">
    <source>
        <dbReference type="ARBA" id="ARBA00023136"/>
    </source>
</evidence>
<keyword evidence="10" id="KW-1185">Reference proteome</keyword>
<comment type="subcellular location">
    <subcellularLocation>
        <location evidence="1">Membrane</location>
    </subcellularLocation>
</comment>
<dbReference type="AlphaFoldDB" id="A0A4S4BMI7"/>